<organism evidence="2 3">
    <name type="scientific">Lineolata rhizophorae</name>
    <dbReference type="NCBI Taxonomy" id="578093"/>
    <lineage>
        <taxon>Eukaryota</taxon>
        <taxon>Fungi</taxon>
        <taxon>Dikarya</taxon>
        <taxon>Ascomycota</taxon>
        <taxon>Pezizomycotina</taxon>
        <taxon>Dothideomycetes</taxon>
        <taxon>Dothideomycetes incertae sedis</taxon>
        <taxon>Lineolatales</taxon>
        <taxon>Lineolataceae</taxon>
        <taxon>Lineolata</taxon>
    </lineage>
</organism>
<dbReference type="AlphaFoldDB" id="A0A6A6NSZ3"/>
<reference evidence="2" key="1">
    <citation type="journal article" date="2020" name="Stud. Mycol.">
        <title>101 Dothideomycetes genomes: a test case for predicting lifestyles and emergence of pathogens.</title>
        <authorList>
            <person name="Haridas S."/>
            <person name="Albert R."/>
            <person name="Binder M."/>
            <person name="Bloem J."/>
            <person name="Labutti K."/>
            <person name="Salamov A."/>
            <person name="Andreopoulos B."/>
            <person name="Baker S."/>
            <person name="Barry K."/>
            <person name="Bills G."/>
            <person name="Bluhm B."/>
            <person name="Cannon C."/>
            <person name="Castanera R."/>
            <person name="Culley D."/>
            <person name="Daum C."/>
            <person name="Ezra D."/>
            <person name="Gonzalez J."/>
            <person name="Henrissat B."/>
            <person name="Kuo A."/>
            <person name="Liang C."/>
            <person name="Lipzen A."/>
            <person name="Lutzoni F."/>
            <person name="Magnuson J."/>
            <person name="Mondo S."/>
            <person name="Nolan M."/>
            <person name="Ohm R."/>
            <person name="Pangilinan J."/>
            <person name="Park H.-J."/>
            <person name="Ramirez L."/>
            <person name="Alfaro M."/>
            <person name="Sun H."/>
            <person name="Tritt A."/>
            <person name="Yoshinaga Y."/>
            <person name="Zwiers L.-H."/>
            <person name="Turgeon B."/>
            <person name="Goodwin S."/>
            <person name="Spatafora J."/>
            <person name="Crous P."/>
            <person name="Grigoriev I."/>
        </authorList>
    </citation>
    <scope>NUCLEOTIDE SEQUENCE</scope>
    <source>
        <strain evidence="2">ATCC 16933</strain>
    </source>
</reference>
<name>A0A6A6NSZ3_9PEZI</name>
<protein>
    <submittedName>
        <fullName evidence="2">Uncharacterized protein</fullName>
    </submittedName>
</protein>
<gene>
    <name evidence="2" type="ORF">BDY21DRAFT_351823</name>
</gene>
<sequence length="65" mass="6823">MWRMELRESGCAPGSAERGRLVGVKDDGLPPSMAAGGRRQSGVSVVCDAGCLENGFIVLARFARA</sequence>
<dbReference type="EMBL" id="MU001689">
    <property type="protein sequence ID" value="KAF2454871.1"/>
    <property type="molecule type" value="Genomic_DNA"/>
</dbReference>
<evidence type="ECO:0000313" key="2">
    <source>
        <dbReference type="EMBL" id="KAF2454871.1"/>
    </source>
</evidence>
<feature type="region of interest" description="Disordered" evidence="1">
    <location>
        <begin position="1"/>
        <end position="38"/>
    </location>
</feature>
<evidence type="ECO:0000256" key="1">
    <source>
        <dbReference type="SAM" id="MobiDB-lite"/>
    </source>
</evidence>
<feature type="compositionally biased region" description="Basic and acidic residues" evidence="1">
    <location>
        <begin position="17"/>
        <end position="28"/>
    </location>
</feature>
<keyword evidence="3" id="KW-1185">Reference proteome</keyword>
<evidence type="ECO:0000313" key="3">
    <source>
        <dbReference type="Proteomes" id="UP000799766"/>
    </source>
</evidence>
<accession>A0A6A6NSZ3</accession>
<proteinExistence type="predicted"/>
<dbReference type="Proteomes" id="UP000799766">
    <property type="component" value="Unassembled WGS sequence"/>
</dbReference>